<dbReference type="InterPro" id="IPR012671">
    <property type="entry name" value="T3SS_PscE/YscE"/>
</dbReference>
<sequence>MTEQSHMMTALEQVLAAPDGAKHGALLAHQLAELAQRIEQQLRTPSTLSHFEQLRAAARAVQAALEILQHVTEIDTHPGR</sequence>
<dbReference type="AlphaFoldDB" id="A0A5E4YGM6"/>
<dbReference type="RefSeq" id="WP_174996222.1">
    <property type="nucleotide sequence ID" value="NZ_CABPSI010000005.1"/>
</dbReference>
<reference evidence="1 2" key="1">
    <citation type="submission" date="2019-08" db="EMBL/GenBank/DDBJ databases">
        <authorList>
            <person name="Peeters C."/>
        </authorList>
    </citation>
    <scope>NUCLEOTIDE SEQUENCE [LARGE SCALE GENOMIC DNA]</scope>
    <source>
        <strain evidence="1 2">LMG 31115</strain>
    </source>
</reference>
<organism evidence="1 2">
    <name type="scientific">Pandoraea iniqua</name>
    <dbReference type="NCBI Taxonomy" id="2508288"/>
    <lineage>
        <taxon>Bacteria</taxon>
        <taxon>Pseudomonadati</taxon>
        <taxon>Pseudomonadota</taxon>
        <taxon>Betaproteobacteria</taxon>
        <taxon>Burkholderiales</taxon>
        <taxon>Burkholderiaceae</taxon>
        <taxon>Pandoraea</taxon>
    </lineage>
</organism>
<evidence type="ECO:0000313" key="2">
    <source>
        <dbReference type="Proteomes" id="UP000333828"/>
    </source>
</evidence>
<dbReference type="Gene3D" id="1.20.5.420">
    <property type="entry name" value="Immunoglobulin FC, subunit C"/>
    <property type="match status" value="1"/>
</dbReference>
<dbReference type="Proteomes" id="UP000333828">
    <property type="component" value="Unassembled WGS sequence"/>
</dbReference>
<name>A0A5E4YGM6_9BURK</name>
<protein>
    <recommendedName>
        <fullName evidence="3">EscE/YscE/SsaE family type III secretion system needle protein co-chaperone</fullName>
    </recommendedName>
</protein>
<gene>
    <name evidence="1" type="ORF">PIN31115_04490</name>
</gene>
<evidence type="ECO:0000313" key="1">
    <source>
        <dbReference type="EMBL" id="VVE47881.1"/>
    </source>
</evidence>
<dbReference type="EMBL" id="CABPSI010000005">
    <property type="protein sequence ID" value="VVE47881.1"/>
    <property type="molecule type" value="Genomic_DNA"/>
</dbReference>
<keyword evidence="2" id="KW-1185">Reference proteome</keyword>
<evidence type="ECO:0008006" key="3">
    <source>
        <dbReference type="Google" id="ProtNLM"/>
    </source>
</evidence>
<dbReference type="Pfam" id="PF08988">
    <property type="entry name" value="T3SS_needle_E"/>
    <property type="match status" value="1"/>
</dbReference>
<accession>A0A5E4YGM6</accession>
<proteinExistence type="predicted"/>